<dbReference type="AlphaFoldDB" id="A0A8I1XZ39"/>
<feature type="domain" description="Glycosyl transferase family 1" evidence="1">
    <location>
        <begin position="182"/>
        <end position="341"/>
    </location>
</feature>
<dbReference type="Proteomes" id="UP000673383">
    <property type="component" value="Unassembled WGS sequence"/>
</dbReference>
<dbReference type="SUPFAM" id="SSF53756">
    <property type="entry name" value="UDP-Glycosyltransferase/glycogen phosphorylase"/>
    <property type="match status" value="1"/>
</dbReference>
<dbReference type="PANTHER" id="PTHR12526:SF638">
    <property type="entry name" value="SPORE COAT PROTEIN SA"/>
    <property type="match status" value="1"/>
</dbReference>
<dbReference type="RefSeq" id="WP_240537318.1">
    <property type="nucleotide sequence ID" value="NZ_JAFICZ010000001.1"/>
</dbReference>
<name>A0A8I1XZ39_BRAEL</name>
<dbReference type="PANTHER" id="PTHR12526">
    <property type="entry name" value="GLYCOSYLTRANSFERASE"/>
    <property type="match status" value="1"/>
</dbReference>
<comment type="caution">
    <text evidence="3">The sequence shown here is derived from an EMBL/GenBank/DDBJ whole genome shotgun (WGS) entry which is preliminary data.</text>
</comment>
<dbReference type="Gene3D" id="3.40.50.2000">
    <property type="entry name" value="Glycogen Phosphorylase B"/>
    <property type="match status" value="2"/>
</dbReference>
<accession>A0A8I1XZ39</accession>
<evidence type="ECO:0000259" key="2">
    <source>
        <dbReference type="Pfam" id="PF13477"/>
    </source>
</evidence>
<gene>
    <name evidence="3" type="ORF">JOH49_000049</name>
</gene>
<dbReference type="GO" id="GO:0016757">
    <property type="term" value="F:glycosyltransferase activity"/>
    <property type="evidence" value="ECO:0007669"/>
    <property type="project" value="InterPro"/>
</dbReference>
<evidence type="ECO:0000259" key="1">
    <source>
        <dbReference type="Pfam" id="PF00534"/>
    </source>
</evidence>
<dbReference type="Pfam" id="PF00534">
    <property type="entry name" value="Glycos_transf_1"/>
    <property type="match status" value="1"/>
</dbReference>
<dbReference type="InterPro" id="IPR028098">
    <property type="entry name" value="Glyco_trans_4-like_N"/>
</dbReference>
<sequence length="386" mass="42645">MYIVPEDETFTTHFLEPARAARAAGFDVMVATFVRHQRHAIEREDFRLLEMPTERASLSLVSLLRSILRLRTILAEERPDLVHALSIRSIVLLGLSGPVGRKYPLLASFTGLGQLWGRAGWAAEMARGFVRLQACWLSRGRTALVSFENEDDRREFPHPADSVIFGGWGIEIGSRRSTKRSGDGPVRVAFLGRMLRSKGLATAVEAVSLARAQEPRIELELWGTPDPGNPTSYTVDELNQLTTIDGVAWMGKAPDIATVWERTDIAILLSESEGMPRALMEAAGYGIPMIATNVPGCRSVVRDGVDGFLVPLNDPVAAAEAIVRLAREPASRNHMGRMARQQFDERFSRDAVAPKILEIYSRLITNRENATLVQLPCDHGSQPILS</sequence>
<dbReference type="InterPro" id="IPR001296">
    <property type="entry name" value="Glyco_trans_1"/>
</dbReference>
<proteinExistence type="predicted"/>
<dbReference type="EMBL" id="JAFICZ010000001">
    <property type="protein sequence ID" value="MBP1290296.1"/>
    <property type="molecule type" value="Genomic_DNA"/>
</dbReference>
<protein>
    <submittedName>
        <fullName evidence="3">Glycosyltransferase involved in cell wall biosynthesis</fullName>
    </submittedName>
</protein>
<keyword evidence="3" id="KW-0808">Transferase</keyword>
<evidence type="ECO:0000313" key="3">
    <source>
        <dbReference type="EMBL" id="MBP1290296.1"/>
    </source>
</evidence>
<feature type="domain" description="Glycosyltransferase subfamily 4-like N-terminal" evidence="2">
    <location>
        <begin position="2"/>
        <end position="112"/>
    </location>
</feature>
<reference evidence="3" key="1">
    <citation type="submission" date="2021-02" db="EMBL/GenBank/DDBJ databases">
        <title>Genomic Encyclopedia of Type Strains, Phase IV (KMG-V): Genome sequencing to study the core and pangenomes of soil and plant-associated prokaryotes.</title>
        <authorList>
            <person name="Whitman W."/>
        </authorList>
    </citation>
    <scope>NUCLEOTIDE SEQUENCE</scope>
    <source>
        <strain evidence="3">USDA 406</strain>
    </source>
</reference>
<dbReference type="Pfam" id="PF13477">
    <property type="entry name" value="Glyco_trans_4_2"/>
    <property type="match status" value="1"/>
</dbReference>
<organism evidence="3 4">
    <name type="scientific">Bradyrhizobium elkanii</name>
    <dbReference type="NCBI Taxonomy" id="29448"/>
    <lineage>
        <taxon>Bacteria</taxon>
        <taxon>Pseudomonadati</taxon>
        <taxon>Pseudomonadota</taxon>
        <taxon>Alphaproteobacteria</taxon>
        <taxon>Hyphomicrobiales</taxon>
        <taxon>Nitrobacteraceae</taxon>
        <taxon>Bradyrhizobium</taxon>
    </lineage>
</organism>
<evidence type="ECO:0000313" key="4">
    <source>
        <dbReference type="Proteomes" id="UP000673383"/>
    </source>
</evidence>